<dbReference type="AlphaFoldDB" id="A0A812SW95"/>
<proteinExistence type="predicted"/>
<organism evidence="1 2">
    <name type="scientific">Symbiodinium natans</name>
    <dbReference type="NCBI Taxonomy" id="878477"/>
    <lineage>
        <taxon>Eukaryota</taxon>
        <taxon>Sar</taxon>
        <taxon>Alveolata</taxon>
        <taxon>Dinophyceae</taxon>
        <taxon>Suessiales</taxon>
        <taxon>Symbiodiniaceae</taxon>
        <taxon>Symbiodinium</taxon>
    </lineage>
</organism>
<protein>
    <submittedName>
        <fullName evidence="1">Uncharacterized protein</fullName>
    </submittedName>
</protein>
<evidence type="ECO:0000313" key="1">
    <source>
        <dbReference type="EMBL" id="CAE7492593.1"/>
    </source>
</evidence>
<dbReference type="OrthoDB" id="446122at2759"/>
<dbReference type="EMBL" id="CAJNDS010002479">
    <property type="protein sequence ID" value="CAE7492593.1"/>
    <property type="molecule type" value="Genomic_DNA"/>
</dbReference>
<name>A0A812SW95_9DINO</name>
<keyword evidence="2" id="KW-1185">Reference proteome</keyword>
<sequence>MPAAPDHPNTKPSMAQVLFLSKQDKSRGPRGELKMMCAMTRLLLVPLVAVLAEVGPPPPLPEGSDKTSPFQDKVVAPLREAAKELQDAGAELLKSIAHSVSGQGNEDAALMEMGVELRKTLGEVVPLLLQARANSSAVDIDPRPAAASKATMAQEVLLKLQVYTDWAWPVLDGYSKAAFSDEPMPEDMNMRMQRGTNGSLTYLSSVLTFAWTAAQYQFPVIEDLMARNDSSGEVLVKAGCSANYAQLLGDITQVFSDLSESKIYCFQSLTNKTAQRECAMNSLKSLDKVTASIAEAANAMWQCFGIFWGCSQLMNSAYNKLSQAYYSSFQMSRWCSQAVDASCDEDYYAFKALGALSAAKGLLQSATQDCDIKGGTIMHPINPWAATPFMPRKAPEPSA</sequence>
<gene>
    <name evidence="1" type="ORF">SNAT2548_LOCUS27603</name>
</gene>
<reference evidence="1" key="1">
    <citation type="submission" date="2021-02" db="EMBL/GenBank/DDBJ databases">
        <authorList>
            <person name="Dougan E. K."/>
            <person name="Rhodes N."/>
            <person name="Thang M."/>
            <person name="Chan C."/>
        </authorList>
    </citation>
    <scope>NUCLEOTIDE SEQUENCE</scope>
</reference>
<accession>A0A812SW95</accession>
<evidence type="ECO:0000313" key="2">
    <source>
        <dbReference type="Proteomes" id="UP000604046"/>
    </source>
</evidence>
<dbReference type="Proteomes" id="UP000604046">
    <property type="component" value="Unassembled WGS sequence"/>
</dbReference>
<comment type="caution">
    <text evidence="1">The sequence shown here is derived from an EMBL/GenBank/DDBJ whole genome shotgun (WGS) entry which is preliminary data.</text>
</comment>